<reference evidence="4" key="4">
    <citation type="submission" date="2023-02" db="EMBL/GenBank/DDBJ databases">
        <authorList>
            <person name="Sun Q."/>
            <person name="Mori K."/>
        </authorList>
    </citation>
    <scope>NUCLEOTIDE SEQUENCE</scope>
    <source>
        <strain evidence="4">NBRC 114545</strain>
    </source>
</reference>
<proteinExistence type="predicted"/>
<evidence type="ECO:0000256" key="1">
    <source>
        <dbReference type="ARBA" id="ARBA00022801"/>
    </source>
</evidence>
<dbReference type="Proteomes" id="UP001157039">
    <property type="component" value="Unassembled WGS sequence"/>
</dbReference>
<accession>A0AA37XL54</accession>
<keyword evidence="3" id="KW-0269">Exonuclease</keyword>
<keyword evidence="3" id="KW-0540">Nuclease</keyword>
<dbReference type="RefSeq" id="WP_123934824.1">
    <property type="nucleotide sequence ID" value="NZ_BSUW01000001.1"/>
</dbReference>
<dbReference type="InterPro" id="IPR041796">
    <property type="entry name" value="Mre11_N"/>
</dbReference>
<dbReference type="PANTHER" id="PTHR30337:SF7">
    <property type="entry name" value="PHOSPHOESTERASE"/>
    <property type="match status" value="1"/>
</dbReference>
<dbReference type="InterPro" id="IPR050535">
    <property type="entry name" value="DNA_Repair-Maintenance_Comp"/>
</dbReference>
<dbReference type="CDD" id="cd00840">
    <property type="entry name" value="MPP_Mre11_N"/>
    <property type="match status" value="1"/>
</dbReference>
<evidence type="ECO:0000313" key="6">
    <source>
        <dbReference type="Proteomes" id="UP001157039"/>
    </source>
</evidence>
<sequence length="401" mass="47046">MLRFIHCADLHFDRSFEGLHLITDKAKELPRENEQVLYNIVELAIKESVDFLLFAGDTFHQNRPTLKTQQQFFQQMERLNEKNIPVYVIFGNHDFYEKERYWFDFPVNVHLFKDESVQTATGYTKDGESYAISGFSYLHPQMKQTKVGEFPQKQADYHLGMYHGDMASENFAPFQIQEMKRKNYDYWALGHIHVPTVLSEKAAILYAGTPQGHTQKEEQTGVKLVTVNKGSTTWQTKDVSAIQWKKREVSLSGIQRQKAVLDNIIASFESSEKALVKLYLKNTELLPQNWLQDREMLELLDYVNDYLEKHHFQQLVYQIDIREETTSEKITVSAEEELLEHLLATYQQQDVFFETINELINYPQAQQALSLDQLQEESFAQMKKELKSEFSWRKLDGIKES</sequence>
<keyword evidence="5" id="KW-1185">Reference proteome</keyword>
<feature type="domain" description="Calcineurin-like phosphoesterase" evidence="2">
    <location>
        <begin position="2"/>
        <end position="195"/>
    </location>
</feature>
<dbReference type="Gene3D" id="3.60.21.10">
    <property type="match status" value="1"/>
</dbReference>
<reference evidence="3" key="3">
    <citation type="submission" date="2018-03" db="EMBL/GenBank/DDBJ databases">
        <authorList>
            <person name="Jeon C.O."/>
        </authorList>
    </citation>
    <scope>NUCLEOTIDE SEQUENCE</scope>
    <source>
        <strain evidence="3">JCM 31126</strain>
    </source>
</reference>
<evidence type="ECO:0000313" key="5">
    <source>
        <dbReference type="Proteomes" id="UP000268310"/>
    </source>
</evidence>
<dbReference type="EMBL" id="BSUW01000001">
    <property type="protein sequence ID" value="GMA72827.1"/>
    <property type="molecule type" value="Genomic_DNA"/>
</dbReference>
<dbReference type="GO" id="GO:0004527">
    <property type="term" value="F:exonuclease activity"/>
    <property type="evidence" value="ECO:0007669"/>
    <property type="project" value="UniProtKB-KW"/>
</dbReference>
<protein>
    <submittedName>
        <fullName evidence="3">DNA repair exonuclease</fullName>
    </submittedName>
    <submittedName>
        <fullName evidence="4">Metallophosphoesterase</fullName>
    </submittedName>
</protein>
<dbReference type="InterPro" id="IPR029052">
    <property type="entry name" value="Metallo-depent_PP-like"/>
</dbReference>
<organism evidence="4 6">
    <name type="scientific">Tetragenococcus osmophilus</name>
    <dbReference type="NCBI Taxonomy" id="526944"/>
    <lineage>
        <taxon>Bacteria</taxon>
        <taxon>Bacillati</taxon>
        <taxon>Bacillota</taxon>
        <taxon>Bacilli</taxon>
        <taxon>Lactobacillales</taxon>
        <taxon>Enterococcaceae</taxon>
        <taxon>Tetragenococcus</taxon>
    </lineage>
</organism>
<dbReference type="InterPro" id="IPR004843">
    <property type="entry name" value="Calcineurin-like_PHP"/>
</dbReference>
<dbReference type="PIRSF" id="PIRSF033091">
    <property type="entry name" value="Pesterase_YhaO"/>
    <property type="match status" value="1"/>
</dbReference>
<dbReference type="Proteomes" id="UP000268310">
    <property type="component" value="Chromosome"/>
</dbReference>
<dbReference type="InterPro" id="IPR014576">
    <property type="entry name" value="Pesterase_YhaO"/>
</dbReference>
<evidence type="ECO:0000313" key="4">
    <source>
        <dbReference type="EMBL" id="GMA72827.1"/>
    </source>
</evidence>
<dbReference type="PANTHER" id="PTHR30337">
    <property type="entry name" value="COMPONENT OF ATP-DEPENDENT DSDNA EXONUCLEASE"/>
    <property type="match status" value="1"/>
</dbReference>
<keyword evidence="1" id="KW-0378">Hydrolase</keyword>
<dbReference type="EMBL" id="CP027783">
    <property type="protein sequence ID" value="AYW47578.1"/>
    <property type="molecule type" value="Genomic_DNA"/>
</dbReference>
<dbReference type="AlphaFoldDB" id="A0AA37XL54"/>
<dbReference type="SUPFAM" id="SSF56300">
    <property type="entry name" value="Metallo-dependent phosphatases"/>
    <property type="match status" value="1"/>
</dbReference>
<name>A0AA37XL54_9ENTE</name>
<dbReference type="KEGG" id="too:C7K38_03815"/>
<evidence type="ECO:0000313" key="3">
    <source>
        <dbReference type="EMBL" id="AYW47578.1"/>
    </source>
</evidence>
<reference evidence="4 6" key="2">
    <citation type="journal article" date="2014" name="Int. J. Syst. Evol. Microbiol.">
        <title>Complete genome sequence of Corynebacterium casei LMG S-19264T (=DSM 44701T), isolated from a smear-ripened cheese.</title>
        <authorList>
            <consortium name="US DOE Joint Genome Institute (JGI-PGF)"/>
            <person name="Walter F."/>
            <person name="Albersmeier A."/>
            <person name="Kalinowski J."/>
            <person name="Ruckert C."/>
        </authorList>
    </citation>
    <scope>NUCLEOTIDE SEQUENCE [LARGE SCALE GENOMIC DNA]</scope>
    <source>
        <strain evidence="4 6">NBRC 114545</strain>
    </source>
</reference>
<dbReference type="Pfam" id="PF00149">
    <property type="entry name" value="Metallophos"/>
    <property type="match status" value="1"/>
</dbReference>
<evidence type="ECO:0000259" key="2">
    <source>
        <dbReference type="Pfam" id="PF00149"/>
    </source>
</evidence>
<reference evidence="3 5" key="1">
    <citation type="journal article" date="2012" name="Int. J. Syst. Evol. Microbiol.">
        <title>Characterization of Tetragenococcus strains from sugar thick juice reveals a novel species, Tetragenococcus osmophilus sp. nov., and divides Tetragenococcus halophilus into two subspecies, T. halophilus subsp. halophilus subsp. nov. and T. halophilus subsp. flandriensis subsp. nov.</title>
        <authorList>
            <person name="Juste A."/>
            <person name="Van Trappen S."/>
            <person name="Verreth C."/>
            <person name="Cleenwerck I."/>
            <person name="De Vos P."/>
            <person name="Lievens B."/>
            <person name="Willems K.A."/>
        </authorList>
    </citation>
    <scope>NUCLEOTIDE SEQUENCE [LARGE SCALE GENOMIC DNA]</scope>
    <source>
        <strain evidence="3 5">JCM 31126</strain>
    </source>
</reference>
<gene>
    <name evidence="3" type="ORF">C7K38_03815</name>
    <name evidence="4" type="ORF">GCM10025885_18760</name>
</gene>